<organism evidence="17 18">
    <name type="scientific">Meganyctiphanes norvegica</name>
    <name type="common">Northern krill</name>
    <name type="synonym">Thysanopoda norvegica</name>
    <dbReference type="NCBI Taxonomy" id="48144"/>
    <lineage>
        <taxon>Eukaryota</taxon>
        <taxon>Metazoa</taxon>
        <taxon>Ecdysozoa</taxon>
        <taxon>Arthropoda</taxon>
        <taxon>Crustacea</taxon>
        <taxon>Multicrustacea</taxon>
        <taxon>Malacostraca</taxon>
        <taxon>Eumalacostraca</taxon>
        <taxon>Eucarida</taxon>
        <taxon>Euphausiacea</taxon>
        <taxon>Euphausiidae</taxon>
        <taxon>Meganyctiphanes</taxon>
    </lineage>
</organism>
<dbReference type="GO" id="GO:0005886">
    <property type="term" value="C:plasma membrane"/>
    <property type="evidence" value="ECO:0007669"/>
    <property type="project" value="UniProtKB-SubCell"/>
</dbReference>
<keyword evidence="8 14" id="KW-0472">Membrane</keyword>
<keyword evidence="9" id="KW-0675">Receptor</keyword>
<evidence type="ECO:0000256" key="12">
    <source>
        <dbReference type="ARBA" id="ARBA00023303"/>
    </source>
</evidence>
<feature type="transmembrane region" description="Helical" evidence="14">
    <location>
        <begin position="304"/>
        <end position="326"/>
    </location>
</feature>
<sequence length="531" mass="61182">MKTSYNIINLKNVDLDPPSRILSAMTDLQSKYMTRYFILHVRSLGEAYSVLLDQRLHSEEHVAALVLQETHSGHSWYVYTRQLLTPSGKPEIRLANKWTDKRGFINKTELFPEQMGNFWGIKLQGVTLDFRPFTDYKKIPGSKVVIPQSSLDVYILNVIAESLNFTYELRMPEDGLWGYQRPDGHWVGVVGDVEFRRANFSLCLSVTEERKRSVEMTRVYYIDPLSFVTAKSRPQPQWKKLITPFSESVWILVLFSILCGTVVYYILYYVQGILENMIIPMSRIILHTYGSFISQSLVFRTIPWITAGQILLGFWFLYSFLITTYYKTSLTASLAVPSRPSTIDSLIDLLNSDLNFGMIDAKGSEFQLFSTSDVQLYQQLFKRMTFYSSSESMGRVAEGSYAYIYFKSNLESIVNTQFTSRNGETNLHISKEEFFPGGYGWAFPKGAPYARKFDALMWRCLQVGLIDKWLKDLNAIYLKEAQDNKTPEEKKKETKKENEDNDAGRTAVINDQARMHRHSVRLVAGNSQGLY</sequence>
<dbReference type="InterPro" id="IPR019594">
    <property type="entry name" value="Glu/Gly-bd"/>
</dbReference>
<evidence type="ECO:0000256" key="6">
    <source>
        <dbReference type="ARBA" id="ARBA00022989"/>
    </source>
</evidence>
<dbReference type="GO" id="GO:0015276">
    <property type="term" value="F:ligand-gated monoatomic ion channel activity"/>
    <property type="evidence" value="ECO:0007669"/>
    <property type="project" value="InterPro"/>
</dbReference>
<gene>
    <name evidence="17" type="ORF">MNOR_LOCUS16475</name>
</gene>
<comment type="similarity">
    <text evidence="2">Belongs to the glutamate-gated ion channel (TC 1.A.10.1) family.</text>
</comment>
<accession>A0AAV2QS89</accession>
<keyword evidence="7" id="KW-0406">Ion transport</keyword>
<dbReference type="Pfam" id="PF10613">
    <property type="entry name" value="Lig_chan-Glu_bd"/>
    <property type="match status" value="1"/>
</dbReference>
<dbReference type="InterPro" id="IPR001320">
    <property type="entry name" value="Iontro_rcpt_C"/>
</dbReference>
<keyword evidence="18" id="KW-1185">Reference proteome</keyword>
<evidence type="ECO:0000256" key="13">
    <source>
        <dbReference type="SAM" id="MobiDB-lite"/>
    </source>
</evidence>
<evidence type="ECO:0000256" key="9">
    <source>
        <dbReference type="ARBA" id="ARBA00023170"/>
    </source>
</evidence>
<comment type="caution">
    <text evidence="17">The sequence shown here is derived from an EMBL/GenBank/DDBJ whole genome shotgun (WGS) entry which is preliminary data.</text>
</comment>
<evidence type="ECO:0000256" key="2">
    <source>
        <dbReference type="ARBA" id="ARBA00008685"/>
    </source>
</evidence>
<dbReference type="InterPro" id="IPR052192">
    <property type="entry name" value="Insect_Ionotropic_Sensory_Rcpt"/>
</dbReference>
<feature type="region of interest" description="Disordered" evidence="13">
    <location>
        <begin position="484"/>
        <end position="506"/>
    </location>
</feature>
<evidence type="ECO:0000256" key="11">
    <source>
        <dbReference type="ARBA" id="ARBA00023286"/>
    </source>
</evidence>
<dbReference type="Gene3D" id="3.40.190.10">
    <property type="entry name" value="Periplasmic binding protein-like II"/>
    <property type="match status" value="2"/>
</dbReference>
<evidence type="ECO:0000256" key="7">
    <source>
        <dbReference type="ARBA" id="ARBA00023065"/>
    </source>
</evidence>
<dbReference type="Proteomes" id="UP001497623">
    <property type="component" value="Unassembled WGS sequence"/>
</dbReference>
<comment type="subcellular location">
    <subcellularLocation>
        <location evidence="1">Cell membrane</location>
        <topology evidence="1">Multi-pass membrane protein</topology>
    </subcellularLocation>
</comment>
<dbReference type="SUPFAM" id="SSF53850">
    <property type="entry name" value="Periplasmic binding protein-like II"/>
    <property type="match status" value="1"/>
</dbReference>
<dbReference type="Pfam" id="PF00060">
    <property type="entry name" value="Lig_chan"/>
    <property type="match status" value="1"/>
</dbReference>
<evidence type="ECO:0000256" key="3">
    <source>
        <dbReference type="ARBA" id="ARBA00022448"/>
    </source>
</evidence>
<dbReference type="AlphaFoldDB" id="A0AAV2QS89"/>
<evidence type="ECO:0000259" key="15">
    <source>
        <dbReference type="Pfam" id="PF00060"/>
    </source>
</evidence>
<evidence type="ECO:0000256" key="5">
    <source>
        <dbReference type="ARBA" id="ARBA00022692"/>
    </source>
</evidence>
<keyword evidence="12" id="KW-0407">Ion channel</keyword>
<evidence type="ECO:0000256" key="4">
    <source>
        <dbReference type="ARBA" id="ARBA00022475"/>
    </source>
</evidence>
<keyword evidence="5 14" id="KW-0812">Transmembrane</keyword>
<feature type="domain" description="Ionotropic glutamate receptor L-glutamate and glycine-binding" evidence="16">
    <location>
        <begin position="155"/>
        <end position="231"/>
    </location>
</feature>
<evidence type="ECO:0000256" key="14">
    <source>
        <dbReference type="SAM" id="Phobius"/>
    </source>
</evidence>
<name>A0AAV2QS89_MEGNR</name>
<feature type="compositionally biased region" description="Basic and acidic residues" evidence="13">
    <location>
        <begin position="484"/>
        <end position="498"/>
    </location>
</feature>
<dbReference type="GO" id="GO:0050906">
    <property type="term" value="P:detection of stimulus involved in sensory perception"/>
    <property type="evidence" value="ECO:0007669"/>
    <property type="project" value="UniProtKB-ARBA"/>
</dbReference>
<evidence type="ECO:0000256" key="10">
    <source>
        <dbReference type="ARBA" id="ARBA00023180"/>
    </source>
</evidence>
<keyword evidence="10" id="KW-0325">Glycoprotein</keyword>
<dbReference type="PANTHER" id="PTHR42643:SF24">
    <property type="entry name" value="IONOTROPIC RECEPTOR 60A"/>
    <property type="match status" value="1"/>
</dbReference>
<feature type="non-terminal residue" evidence="17">
    <location>
        <position position="531"/>
    </location>
</feature>
<keyword evidence="3" id="KW-0813">Transport</keyword>
<dbReference type="EMBL" id="CAXKWB010010854">
    <property type="protein sequence ID" value="CAL4099409.1"/>
    <property type="molecule type" value="Genomic_DNA"/>
</dbReference>
<keyword evidence="6 14" id="KW-1133">Transmembrane helix</keyword>
<evidence type="ECO:0000256" key="8">
    <source>
        <dbReference type="ARBA" id="ARBA00023136"/>
    </source>
</evidence>
<evidence type="ECO:0000313" key="18">
    <source>
        <dbReference type="Proteomes" id="UP001497623"/>
    </source>
</evidence>
<reference evidence="17 18" key="1">
    <citation type="submission" date="2024-05" db="EMBL/GenBank/DDBJ databases">
        <authorList>
            <person name="Wallberg A."/>
        </authorList>
    </citation>
    <scope>NUCLEOTIDE SEQUENCE [LARGE SCALE GENOMIC DNA]</scope>
</reference>
<evidence type="ECO:0000313" key="17">
    <source>
        <dbReference type="EMBL" id="CAL4099409.1"/>
    </source>
</evidence>
<protein>
    <recommendedName>
        <fullName evidence="19">Ionotropic glutamate receptor L-glutamate and glycine-binding domain-containing protein</fullName>
    </recommendedName>
</protein>
<evidence type="ECO:0000259" key="16">
    <source>
        <dbReference type="Pfam" id="PF10613"/>
    </source>
</evidence>
<proteinExistence type="inferred from homology"/>
<dbReference type="PANTHER" id="PTHR42643">
    <property type="entry name" value="IONOTROPIC RECEPTOR 20A-RELATED"/>
    <property type="match status" value="1"/>
</dbReference>
<keyword evidence="4" id="KW-1003">Cell membrane</keyword>
<feature type="domain" description="Ionotropic glutamate receptor C-terminal" evidence="15">
    <location>
        <begin position="247"/>
        <end position="483"/>
    </location>
</feature>
<feature type="transmembrane region" description="Helical" evidence="14">
    <location>
        <begin position="249"/>
        <end position="270"/>
    </location>
</feature>
<keyword evidence="11" id="KW-1071">Ligand-gated ion channel</keyword>
<evidence type="ECO:0000256" key="1">
    <source>
        <dbReference type="ARBA" id="ARBA00004651"/>
    </source>
</evidence>
<evidence type="ECO:0008006" key="19">
    <source>
        <dbReference type="Google" id="ProtNLM"/>
    </source>
</evidence>